<sequence length="119" mass="12861">MRQALRDLRRPDLLARNPLLGTRLLSSNTGSGPPDAAALEDLLGRAIAQLGSHPRDERLQRAVETTYARPAATQEAAAAALGLPFSTYRRHLTQGVSRVCAWLWAQEVGDAVVPTAGHR</sequence>
<accession>A0A411YB27</accession>
<organism evidence="1 2">
    <name type="scientific">Egibacter rhizosphaerae</name>
    <dbReference type="NCBI Taxonomy" id="1670831"/>
    <lineage>
        <taxon>Bacteria</taxon>
        <taxon>Bacillati</taxon>
        <taxon>Actinomycetota</taxon>
        <taxon>Nitriliruptoria</taxon>
        <taxon>Egibacterales</taxon>
        <taxon>Egibacteraceae</taxon>
        <taxon>Egibacter</taxon>
    </lineage>
</organism>
<reference evidence="1 2" key="1">
    <citation type="submission" date="2019-01" db="EMBL/GenBank/DDBJ databases">
        <title>Egibacter rhizosphaerae EGI 80759T.</title>
        <authorList>
            <person name="Chen D.-D."/>
            <person name="Tian Y."/>
            <person name="Jiao J.-Y."/>
            <person name="Zhang X.-T."/>
            <person name="Zhang Y.-G."/>
            <person name="Zhang Y."/>
            <person name="Xiao M."/>
            <person name="Shu W.-S."/>
            <person name="Li W.-J."/>
        </authorList>
    </citation>
    <scope>NUCLEOTIDE SEQUENCE [LARGE SCALE GENOMIC DNA]</scope>
    <source>
        <strain evidence="1 2">EGI 80759</strain>
    </source>
</reference>
<dbReference type="KEGG" id="erz:ER308_01520"/>
<dbReference type="Proteomes" id="UP000291469">
    <property type="component" value="Chromosome"/>
</dbReference>
<evidence type="ECO:0000313" key="2">
    <source>
        <dbReference type="Proteomes" id="UP000291469"/>
    </source>
</evidence>
<keyword evidence="2" id="KW-1185">Reference proteome</keyword>
<dbReference type="EMBL" id="CP036402">
    <property type="protein sequence ID" value="QBI18378.1"/>
    <property type="molecule type" value="Genomic_DNA"/>
</dbReference>
<dbReference type="RefSeq" id="WP_131153376.1">
    <property type="nucleotide sequence ID" value="NZ_CP036402.1"/>
</dbReference>
<proteinExistence type="predicted"/>
<evidence type="ECO:0000313" key="1">
    <source>
        <dbReference type="EMBL" id="QBI18378.1"/>
    </source>
</evidence>
<dbReference type="AlphaFoldDB" id="A0A411YB27"/>
<name>A0A411YB27_9ACTN</name>
<gene>
    <name evidence="1" type="ORF">ER308_01520</name>
</gene>
<protein>
    <submittedName>
        <fullName evidence="1">Uncharacterized protein</fullName>
    </submittedName>
</protein>
<dbReference type="OrthoDB" id="5167319at2"/>